<dbReference type="EMBL" id="JAMZEB010000002">
    <property type="protein sequence ID" value="MCP2356719.1"/>
    <property type="molecule type" value="Genomic_DNA"/>
</dbReference>
<dbReference type="Pfam" id="PF13359">
    <property type="entry name" value="DDE_Tnp_4"/>
    <property type="match status" value="1"/>
</dbReference>
<feature type="region of interest" description="Disordered" evidence="3">
    <location>
        <begin position="1"/>
        <end position="27"/>
    </location>
</feature>
<protein>
    <recommendedName>
        <fullName evidence="4">DDE Tnp4 domain-containing protein</fullName>
    </recommendedName>
</protein>
<accession>A0A9X2GFU5</accession>
<organism evidence="5 6">
    <name type="scientific">Nonomuraea thailandensis</name>
    <dbReference type="NCBI Taxonomy" id="1188745"/>
    <lineage>
        <taxon>Bacteria</taxon>
        <taxon>Bacillati</taxon>
        <taxon>Actinomycetota</taxon>
        <taxon>Actinomycetes</taxon>
        <taxon>Streptosporangiales</taxon>
        <taxon>Streptosporangiaceae</taxon>
        <taxon>Nonomuraea</taxon>
    </lineage>
</organism>
<comment type="cofactor">
    <cofactor evidence="1">
        <name>a divalent metal cation</name>
        <dbReference type="ChEBI" id="CHEBI:60240"/>
    </cofactor>
</comment>
<evidence type="ECO:0000259" key="4">
    <source>
        <dbReference type="Pfam" id="PF13359"/>
    </source>
</evidence>
<evidence type="ECO:0000313" key="5">
    <source>
        <dbReference type="EMBL" id="MCP2356719.1"/>
    </source>
</evidence>
<evidence type="ECO:0000256" key="1">
    <source>
        <dbReference type="ARBA" id="ARBA00001968"/>
    </source>
</evidence>
<gene>
    <name evidence="5" type="ORF">HD597_003739</name>
</gene>
<comment type="caution">
    <text evidence="5">The sequence shown here is derived from an EMBL/GenBank/DDBJ whole genome shotgun (WGS) entry which is preliminary data.</text>
</comment>
<feature type="domain" description="DDE Tnp4" evidence="4">
    <location>
        <begin position="37"/>
        <end position="89"/>
    </location>
</feature>
<evidence type="ECO:0000313" key="6">
    <source>
        <dbReference type="Proteomes" id="UP001139648"/>
    </source>
</evidence>
<dbReference type="Proteomes" id="UP001139648">
    <property type="component" value="Unassembled WGS sequence"/>
</dbReference>
<keyword evidence="6" id="KW-1185">Reference proteome</keyword>
<dbReference type="GO" id="GO:0046872">
    <property type="term" value="F:metal ion binding"/>
    <property type="evidence" value="ECO:0007669"/>
    <property type="project" value="UniProtKB-KW"/>
</dbReference>
<evidence type="ECO:0000256" key="2">
    <source>
        <dbReference type="ARBA" id="ARBA00022723"/>
    </source>
</evidence>
<sequence length="118" mass="12559">MSSAAASERAWPIRGKPAPAPPGATSTLPSYARATILDGTPVPIDRLANERPYYSGEHRRRGVNVYVVADPAGRFVWASPVLPGVTHDLAEARAFMSAEGNAKSAPAPLRCRLTQQHG</sequence>
<proteinExistence type="predicted"/>
<dbReference type="AlphaFoldDB" id="A0A9X2GFU5"/>
<dbReference type="InterPro" id="IPR027806">
    <property type="entry name" value="HARBI1_dom"/>
</dbReference>
<keyword evidence="2" id="KW-0479">Metal-binding</keyword>
<evidence type="ECO:0000256" key="3">
    <source>
        <dbReference type="SAM" id="MobiDB-lite"/>
    </source>
</evidence>
<reference evidence="5" key="1">
    <citation type="submission" date="2022-06" db="EMBL/GenBank/DDBJ databases">
        <title>Sequencing the genomes of 1000 actinobacteria strains.</title>
        <authorList>
            <person name="Klenk H.-P."/>
        </authorList>
    </citation>
    <scope>NUCLEOTIDE SEQUENCE</scope>
    <source>
        <strain evidence="5">DSM 46694</strain>
    </source>
</reference>
<name>A0A9X2GFU5_9ACTN</name>